<dbReference type="Proteomes" id="UP001055105">
    <property type="component" value="Unassembled WGS sequence"/>
</dbReference>
<dbReference type="RefSeq" id="WP_009598078.1">
    <property type="nucleotide sequence ID" value="NZ_AP025581.1"/>
</dbReference>
<comment type="caution">
    <text evidence="2">The sequence shown here is derived from an EMBL/GenBank/DDBJ whole genome shotgun (WGS) entry which is preliminary data.</text>
</comment>
<proteinExistence type="predicted"/>
<evidence type="ECO:0000313" key="2">
    <source>
        <dbReference type="EMBL" id="GKI17284.1"/>
    </source>
</evidence>
<keyword evidence="1" id="KW-0732">Signal</keyword>
<dbReference type="AlphaFoldDB" id="A0AA37KLP5"/>
<evidence type="ECO:0000313" key="3">
    <source>
        <dbReference type="Proteomes" id="UP001055105"/>
    </source>
</evidence>
<name>A0AA37KLP5_9BACT</name>
<organism evidence="2 3">
    <name type="scientific">Alistipes finegoldii</name>
    <dbReference type="NCBI Taxonomy" id="214856"/>
    <lineage>
        <taxon>Bacteria</taxon>
        <taxon>Pseudomonadati</taxon>
        <taxon>Bacteroidota</taxon>
        <taxon>Bacteroidia</taxon>
        <taxon>Bacteroidales</taxon>
        <taxon>Rikenellaceae</taxon>
        <taxon>Alistipes</taxon>
    </lineage>
</organism>
<dbReference type="EMBL" id="BQOL01000001">
    <property type="protein sequence ID" value="GKI17284.1"/>
    <property type="molecule type" value="Genomic_DNA"/>
</dbReference>
<accession>A0AA37KLP5</accession>
<reference evidence="2" key="1">
    <citation type="submission" date="2022-01" db="EMBL/GenBank/DDBJ databases">
        <title>Novel bile acid biosynthetic pathways are enriched in the microbiome of centenarians.</title>
        <authorList>
            <person name="Sato Y."/>
            <person name="Atarashi K."/>
            <person name="Plichta R.D."/>
            <person name="Arai Y."/>
            <person name="Sasajima S."/>
            <person name="Kearney M.S."/>
            <person name="Suda W."/>
            <person name="Takeshita K."/>
            <person name="Sasaki T."/>
            <person name="Okamoto S."/>
            <person name="Skelly N.A."/>
            <person name="Okamura Y."/>
            <person name="Vlamakis H."/>
            <person name="Li Y."/>
            <person name="Tanoue T."/>
            <person name="Takei H."/>
            <person name="Nittono H."/>
            <person name="Narushima S."/>
            <person name="Irie J."/>
            <person name="Itoh H."/>
            <person name="Moriya K."/>
            <person name="Sugiura Y."/>
            <person name="Suematsu M."/>
            <person name="Moritoki N."/>
            <person name="Shibata S."/>
            <person name="Littman R.D."/>
            <person name="Fischbach A.M."/>
            <person name="Uwamino Y."/>
            <person name="Inoue T."/>
            <person name="Honda A."/>
            <person name="Hattori M."/>
            <person name="Murai T."/>
            <person name="Xavier J.R."/>
            <person name="Hirose N."/>
            <person name="Honda K."/>
        </authorList>
    </citation>
    <scope>NUCLEOTIDE SEQUENCE</scope>
    <source>
        <strain evidence="2">CE91-St16</strain>
    </source>
</reference>
<sequence>MSLKKVLTFALALFITGGGLQAQKLIVGADFTTRFDNREYANNDFNESQTLFSARLTPRIGVEWMDKNRLIVGVDLLQNFGDDTKFLSKARPLAYYQFNSRNVQANAGIFDRKELLGDYSLAFFGDSTAFYHNRLSGFLGHYKSTERRNTYVEMAIDWEGMYSEESREMFRIISAGRYTLDKGFYFGYAFSMFHFAGKIGNENVTDNLLVNPYAGWEFNAYFDFDIKAGFLFAPQRARSIESGWKKQKGAQIDFVMTKWGVKLENNLYLGENLQPFRYAYVGEPLYAGEQFYSTTDHIYNRTWIGYDRRFFKGTMGVEAGMVFHYDGSGMGTQQMVKLSVDIQKLFNIGPKAKK</sequence>
<gene>
    <name evidence="2" type="ORF">CE91St16_01920</name>
</gene>
<evidence type="ECO:0008006" key="4">
    <source>
        <dbReference type="Google" id="ProtNLM"/>
    </source>
</evidence>
<dbReference type="GeneID" id="79837148"/>
<evidence type="ECO:0000256" key="1">
    <source>
        <dbReference type="SAM" id="SignalP"/>
    </source>
</evidence>
<protein>
    <recommendedName>
        <fullName evidence="4">Porin</fullName>
    </recommendedName>
</protein>
<feature type="signal peptide" evidence="1">
    <location>
        <begin position="1"/>
        <end position="22"/>
    </location>
</feature>
<feature type="chain" id="PRO_5041439475" description="Porin" evidence="1">
    <location>
        <begin position="23"/>
        <end position="354"/>
    </location>
</feature>